<dbReference type="RefSeq" id="WP_037462779.1">
    <property type="nucleotide sequence ID" value="NZ_BCZD01000020.1"/>
</dbReference>
<evidence type="ECO:0000313" key="2">
    <source>
        <dbReference type="Proteomes" id="UP000024284"/>
    </source>
</evidence>
<organism evidence="1 2">
    <name type="scientific">Sphingobium herbicidovorans (strain ATCC 700291 / DSM 11019 / CCUG 56400 / KCTC 2939 / LMG 18315 / NBRC 16415 / MH)</name>
    <name type="common">Sphingomonas herbicidovorans</name>
    <dbReference type="NCBI Taxonomy" id="1219045"/>
    <lineage>
        <taxon>Bacteria</taxon>
        <taxon>Pseudomonadati</taxon>
        <taxon>Pseudomonadota</taxon>
        <taxon>Alphaproteobacteria</taxon>
        <taxon>Sphingomonadales</taxon>
        <taxon>Sphingomonadaceae</taxon>
        <taxon>Sphingobium</taxon>
    </lineage>
</organism>
<dbReference type="AlphaFoldDB" id="A0A086PDT9"/>
<comment type="caution">
    <text evidence="1">The sequence shown here is derived from an EMBL/GenBank/DDBJ whole genome shotgun (WGS) entry which is preliminary data.</text>
</comment>
<evidence type="ECO:0000313" key="1">
    <source>
        <dbReference type="EMBL" id="KFG91557.1"/>
    </source>
</evidence>
<gene>
    <name evidence="1" type="ORF">BV98_000754</name>
</gene>
<dbReference type="Proteomes" id="UP000024284">
    <property type="component" value="Unassembled WGS sequence"/>
</dbReference>
<dbReference type="eggNOG" id="ENOG5032YTM">
    <property type="taxonomic scope" value="Bacteria"/>
</dbReference>
<keyword evidence="2" id="KW-1185">Reference proteome</keyword>
<reference evidence="1" key="1">
    <citation type="submission" date="2014-08" db="EMBL/GenBank/DDBJ databases">
        <title>Draft genome sequences of Sphingobium herbicidovorans.</title>
        <authorList>
            <person name="Gan H.M."/>
            <person name="Gan H.Y."/>
            <person name="Savka M.A."/>
        </authorList>
    </citation>
    <scope>NUCLEOTIDE SEQUENCE [LARGE SCALE GENOMIC DNA]</scope>
    <source>
        <strain evidence="1">NBRC 16415</strain>
    </source>
</reference>
<sequence length="130" mass="14890">MPQPYQQSADRAERIDRIAALNDSLRRSICSPGRNRIVMTAGVAALVGDVSLFRGFRRRAEILRTVRNYDSFNSDNDPLGEHDFGRFEYDSAILYWKIDYYDLELAWGSPDPANPDVTTRVLTILLAEEY</sequence>
<dbReference type="Pfam" id="PF12599">
    <property type="entry name" value="DUF3768"/>
    <property type="match status" value="1"/>
</dbReference>
<evidence type="ECO:0008006" key="3">
    <source>
        <dbReference type="Google" id="ProtNLM"/>
    </source>
</evidence>
<accession>A0A086PDT9</accession>
<dbReference type="InterPro" id="IPR022243">
    <property type="entry name" value="DUF3768"/>
</dbReference>
<name>A0A086PDT9_SPHHM</name>
<protein>
    <recommendedName>
        <fullName evidence="3">DUF3768 domain-containing protein</fullName>
    </recommendedName>
</protein>
<proteinExistence type="predicted"/>
<dbReference type="STRING" id="76947.GCA_002080435_03565"/>
<dbReference type="EMBL" id="JFZA02000003">
    <property type="protein sequence ID" value="KFG91557.1"/>
    <property type="molecule type" value="Genomic_DNA"/>
</dbReference>
<dbReference type="PATRIC" id="fig|1219045.3.peg.769"/>